<evidence type="ECO:0000256" key="2">
    <source>
        <dbReference type="ARBA" id="ARBA00022475"/>
    </source>
</evidence>
<feature type="transmembrane region" description="Helical" evidence="6">
    <location>
        <begin position="220"/>
        <end position="245"/>
    </location>
</feature>
<comment type="caution">
    <text evidence="7">The sequence shown here is derived from an EMBL/GenBank/DDBJ whole genome shotgun (WGS) entry which is preliminary data.</text>
</comment>
<organism evidence="7 8">
    <name type="scientific">Leifsonella bigeumensis</name>
    <dbReference type="NCBI Taxonomy" id="433643"/>
    <lineage>
        <taxon>Bacteria</taxon>
        <taxon>Bacillati</taxon>
        <taxon>Actinomycetota</taxon>
        <taxon>Actinomycetes</taxon>
        <taxon>Micrococcales</taxon>
        <taxon>Microbacteriaceae</taxon>
        <taxon>Leifsonella</taxon>
    </lineage>
</organism>
<dbReference type="Proteomes" id="UP001501004">
    <property type="component" value="Unassembled WGS sequence"/>
</dbReference>
<dbReference type="Pfam" id="PF03631">
    <property type="entry name" value="Virul_fac_BrkB"/>
    <property type="match status" value="1"/>
</dbReference>
<keyword evidence="4 6" id="KW-1133">Transmembrane helix</keyword>
<protein>
    <recommendedName>
        <fullName evidence="9">YihY/virulence factor BrkB family protein</fullName>
    </recommendedName>
</protein>
<keyword evidence="3 6" id="KW-0812">Transmembrane</keyword>
<keyword evidence="5 6" id="KW-0472">Membrane</keyword>
<comment type="subcellular location">
    <subcellularLocation>
        <location evidence="1">Cell membrane</location>
        <topology evidence="1">Multi-pass membrane protein</topology>
    </subcellularLocation>
</comment>
<dbReference type="InterPro" id="IPR017039">
    <property type="entry name" value="Virul_fac_BrkB"/>
</dbReference>
<dbReference type="EMBL" id="BAABAE010000003">
    <property type="protein sequence ID" value="GAA3738338.1"/>
    <property type="molecule type" value="Genomic_DNA"/>
</dbReference>
<keyword evidence="2" id="KW-1003">Cell membrane</keyword>
<accession>A0ABP7FG60</accession>
<feature type="transmembrane region" description="Helical" evidence="6">
    <location>
        <begin position="69"/>
        <end position="92"/>
    </location>
</feature>
<feature type="transmembrane region" description="Helical" evidence="6">
    <location>
        <begin position="133"/>
        <end position="153"/>
    </location>
</feature>
<gene>
    <name evidence="7" type="ORF">GCM10022239_12440</name>
</gene>
<evidence type="ECO:0000256" key="1">
    <source>
        <dbReference type="ARBA" id="ARBA00004651"/>
    </source>
</evidence>
<reference evidence="8" key="1">
    <citation type="journal article" date="2019" name="Int. J. Syst. Evol. Microbiol.">
        <title>The Global Catalogue of Microorganisms (GCM) 10K type strain sequencing project: providing services to taxonomists for standard genome sequencing and annotation.</title>
        <authorList>
            <consortium name="The Broad Institute Genomics Platform"/>
            <consortium name="The Broad Institute Genome Sequencing Center for Infectious Disease"/>
            <person name="Wu L."/>
            <person name="Ma J."/>
        </authorList>
    </citation>
    <scope>NUCLEOTIDE SEQUENCE [LARGE SCALE GENOMIC DNA]</scope>
    <source>
        <strain evidence="8">JCM 16949</strain>
    </source>
</reference>
<feature type="transmembrane region" description="Helical" evidence="6">
    <location>
        <begin position="288"/>
        <end position="311"/>
    </location>
</feature>
<evidence type="ECO:0008006" key="9">
    <source>
        <dbReference type="Google" id="ProtNLM"/>
    </source>
</evidence>
<evidence type="ECO:0000256" key="6">
    <source>
        <dbReference type="SAM" id="Phobius"/>
    </source>
</evidence>
<evidence type="ECO:0000256" key="3">
    <source>
        <dbReference type="ARBA" id="ARBA00022692"/>
    </source>
</evidence>
<evidence type="ECO:0000313" key="8">
    <source>
        <dbReference type="Proteomes" id="UP001501004"/>
    </source>
</evidence>
<evidence type="ECO:0000256" key="4">
    <source>
        <dbReference type="ARBA" id="ARBA00022989"/>
    </source>
</evidence>
<keyword evidence="8" id="KW-1185">Reference proteome</keyword>
<evidence type="ECO:0000313" key="7">
    <source>
        <dbReference type="EMBL" id="GAA3738338.1"/>
    </source>
</evidence>
<dbReference type="PANTHER" id="PTHR30213">
    <property type="entry name" value="INNER MEMBRANE PROTEIN YHJD"/>
    <property type="match status" value="1"/>
</dbReference>
<dbReference type="PANTHER" id="PTHR30213:SF1">
    <property type="entry name" value="INNER MEMBRANE PROTEIN YHJD"/>
    <property type="match status" value="1"/>
</dbReference>
<name>A0ABP7FG60_9MICO</name>
<feature type="transmembrane region" description="Helical" evidence="6">
    <location>
        <begin position="257"/>
        <end position="282"/>
    </location>
</feature>
<proteinExistence type="predicted"/>
<sequence>MARFGGPDQTSLYRARIVSGEPQEHFSNPRYSRQVSSIKKAIAWVLALKPVRVFRHFADRRGFLLSGGLSYQSLFAVFAAIWVGFAAFGLILKGNPALGGAFFDTIARSVPGLLAWRGAEGVIDPDQLTQVEILGWTGAIAAVGLLLTALGWLSSTRDAVRALFDLPGEQVNFLLLKLKDLGLAIGFGAALLLSSALSVFSTQALDITLGWFGIREDSMIAAATGRAIGLALMLLLDTVVLGTLYRVLSGLTIPIRRLLVGSVLGAVVLGVLKVLGGALLGGAGRNPLLASFAIIIGLLIWFNLVCAAILLGASWIAVGMADAGIAADPKVAAARREAERVALARKEAELAAIAARQRGWFSRILRRDRSRDGGPR</sequence>
<feature type="transmembrane region" description="Helical" evidence="6">
    <location>
        <begin position="181"/>
        <end position="200"/>
    </location>
</feature>
<evidence type="ECO:0000256" key="5">
    <source>
        <dbReference type="ARBA" id="ARBA00023136"/>
    </source>
</evidence>